<dbReference type="GO" id="GO:0046872">
    <property type="term" value="F:metal ion binding"/>
    <property type="evidence" value="ECO:0007669"/>
    <property type="project" value="UniProtKB-UniRule"/>
</dbReference>
<evidence type="ECO:0000256" key="8">
    <source>
        <dbReference type="PIRSR" id="PIRSR604361-3"/>
    </source>
</evidence>
<dbReference type="STRING" id="1890364.A0A2P6NRQ6"/>
<dbReference type="PANTHER" id="PTHR10374">
    <property type="entry name" value="LACTOYLGLUTATHIONE LYASE GLYOXALASE I"/>
    <property type="match status" value="1"/>
</dbReference>
<dbReference type="OrthoDB" id="16820at2759"/>
<evidence type="ECO:0000256" key="9">
    <source>
        <dbReference type="RuleBase" id="RU361179"/>
    </source>
</evidence>
<comment type="cofactor">
    <cofactor evidence="8">
        <name>Zn(2+)</name>
        <dbReference type="ChEBI" id="CHEBI:29105"/>
    </cofactor>
    <text evidence="8">Binds 1 zinc ion per subunit. In the homodimer, two zinc ions are bound between subunits.</text>
</comment>
<feature type="binding site" evidence="8">
    <location>
        <position position="98"/>
    </location>
    <ligand>
        <name>Zn(2+)</name>
        <dbReference type="ChEBI" id="CHEBI:29105"/>
        <note>ligand shared between dimeric partners</note>
    </ligand>
</feature>
<evidence type="ECO:0000256" key="4">
    <source>
        <dbReference type="ARBA" id="ARBA00022723"/>
    </source>
</evidence>
<dbReference type="EC" id="4.4.1.5" evidence="3 9"/>
<dbReference type="Gene3D" id="3.10.180.10">
    <property type="entry name" value="2,3-Dihydroxybiphenyl 1,2-Dioxygenase, domain 1"/>
    <property type="match status" value="2"/>
</dbReference>
<dbReference type="InterPro" id="IPR037523">
    <property type="entry name" value="VOC_core"/>
</dbReference>
<feature type="active site" description="Proton donor/acceptor" evidence="7">
    <location>
        <position position="171"/>
    </location>
</feature>
<feature type="domain" description="VOC" evidence="10">
    <location>
        <begin position="36"/>
        <end position="175"/>
    </location>
</feature>
<evidence type="ECO:0000256" key="6">
    <source>
        <dbReference type="ARBA" id="ARBA00023239"/>
    </source>
</evidence>
<dbReference type="AlphaFoldDB" id="A0A2P6NRQ6"/>
<sequence length="346" mass="39807">MEIMSVWLLIIWPKRQGLQMRRKPTDDMTTDPSKYILNHSMLRVKDIEASLKFYRDLLGMSVIHKIDFQEAKFSLYFLAYETEENKGKHWTSRPGILELTHNWGTEKDEAFHYHNGNTEPKGFGHVCISVDNIQPACARLEAAGVKFQKKLSDGRQKDIAFALDPDNYWVELISQKTKFPEGSLKADETHSTNYRFNHTMIRVKDPKASLQFYQDVFGMKLARTSVHESAKFTLYFLAYLDGEAPTAEGGVNPISDRESVLELTHNWGTESDPEFKGYVNGNSEPHRGFGHICFSVDHLEAACKRLEDKNVKWQKKLTDGRMKTVAFVLDPDNYWVEIIAQDSHHG</sequence>
<dbReference type="InterPro" id="IPR004361">
    <property type="entry name" value="Glyoxalase_1"/>
</dbReference>
<dbReference type="Pfam" id="PF00903">
    <property type="entry name" value="Glyoxalase"/>
    <property type="match status" value="2"/>
</dbReference>
<feature type="domain" description="VOC" evidence="10">
    <location>
        <begin position="195"/>
        <end position="341"/>
    </location>
</feature>
<keyword evidence="4 8" id="KW-0479">Metal-binding</keyword>
<dbReference type="InterPro" id="IPR004360">
    <property type="entry name" value="Glyas_Fos-R_dOase_dom"/>
</dbReference>
<evidence type="ECO:0000256" key="3">
    <source>
        <dbReference type="ARBA" id="ARBA00012081"/>
    </source>
</evidence>
<evidence type="ECO:0000256" key="5">
    <source>
        <dbReference type="ARBA" id="ARBA00022833"/>
    </source>
</evidence>
<dbReference type="InParanoid" id="A0A2P6NRQ6"/>
<evidence type="ECO:0000259" key="10">
    <source>
        <dbReference type="PROSITE" id="PS51819"/>
    </source>
</evidence>
<proteinExistence type="inferred from homology"/>
<comment type="pathway">
    <text evidence="1 9">Secondary metabolite metabolism; methylglyoxal degradation; (R)-lactate from methylglyoxal: step 1/2.</text>
</comment>
<keyword evidence="12" id="KW-1185">Reference proteome</keyword>
<feature type="binding site" evidence="8">
    <location>
        <position position="125"/>
    </location>
    <ligand>
        <name>Zn(2+)</name>
        <dbReference type="ChEBI" id="CHEBI:29105"/>
        <note>ligand shared between dimeric partners</note>
    </ligand>
</feature>
<comment type="catalytic activity">
    <reaction evidence="9">
        <text>(R)-S-lactoylglutathione = methylglyoxal + glutathione</text>
        <dbReference type="Rhea" id="RHEA:19069"/>
        <dbReference type="ChEBI" id="CHEBI:17158"/>
        <dbReference type="ChEBI" id="CHEBI:57474"/>
        <dbReference type="ChEBI" id="CHEBI:57925"/>
        <dbReference type="EC" id="4.4.1.5"/>
    </reaction>
</comment>
<dbReference type="EMBL" id="MDYQ01000028">
    <property type="protein sequence ID" value="PRP86645.1"/>
    <property type="molecule type" value="Genomic_DNA"/>
</dbReference>
<dbReference type="SUPFAM" id="SSF54593">
    <property type="entry name" value="Glyoxalase/Bleomycin resistance protein/Dihydroxybiphenyl dioxygenase"/>
    <property type="match status" value="2"/>
</dbReference>
<dbReference type="PANTHER" id="PTHR10374:SF30">
    <property type="entry name" value="LACTOYLGLUTATHIONE LYASE"/>
    <property type="match status" value="1"/>
</dbReference>
<evidence type="ECO:0000256" key="1">
    <source>
        <dbReference type="ARBA" id="ARBA00005008"/>
    </source>
</evidence>
<dbReference type="PROSITE" id="PS00934">
    <property type="entry name" value="GLYOXALASE_I_1"/>
    <property type="match status" value="1"/>
</dbReference>
<dbReference type="Proteomes" id="UP000241769">
    <property type="component" value="Unassembled WGS sequence"/>
</dbReference>
<dbReference type="PROSITE" id="PS00935">
    <property type="entry name" value="GLYOXALASE_I_2"/>
    <property type="match status" value="1"/>
</dbReference>
<accession>A0A2P6NRQ6</accession>
<organism evidence="11 12">
    <name type="scientific">Planoprotostelium fungivorum</name>
    <dbReference type="NCBI Taxonomy" id="1890364"/>
    <lineage>
        <taxon>Eukaryota</taxon>
        <taxon>Amoebozoa</taxon>
        <taxon>Evosea</taxon>
        <taxon>Variosea</taxon>
        <taxon>Cavosteliida</taxon>
        <taxon>Cavosteliaceae</taxon>
        <taxon>Planoprotostelium</taxon>
    </lineage>
</organism>
<dbReference type="GO" id="GO:0004462">
    <property type="term" value="F:lactoylglutathione lyase activity"/>
    <property type="evidence" value="ECO:0007669"/>
    <property type="project" value="UniProtKB-UniRule"/>
</dbReference>
<gene>
    <name evidence="11" type="ORF">PROFUN_05124</name>
</gene>
<comment type="function">
    <text evidence="9">Catalyzes the conversion of hemimercaptal, formed from methylglyoxal and glutathione, to S-lactoylglutathione.</text>
</comment>
<name>A0A2P6NRQ6_9EUKA</name>
<comment type="caution">
    <text evidence="11">The sequence shown here is derived from an EMBL/GenBank/DDBJ whole genome shotgun (WGS) entry which is preliminary data.</text>
</comment>
<dbReference type="CDD" id="cd07233">
    <property type="entry name" value="GlxI_Zn"/>
    <property type="match status" value="2"/>
</dbReference>
<dbReference type="PROSITE" id="PS51819">
    <property type="entry name" value="VOC"/>
    <property type="match status" value="2"/>
</dbReference>
<reference evidence="11 12" key="1">
    <citation type="journal article" date="2018" name="Genome Biol. Evol.">
        <title>Multiple Roots of Fruiting Body Formation in Amoebozoa.</title>
        <authorList>
            <person name="Hillmann F."/>
            <person name="Forbes G."/>
            <person name="Novohradska S."/>
            <person name="Ferling I."/>
            <person name="Riege K."/>
            <person name="Groth M."/>
            <person name="Westermann M."/>
            <person name="Marz M."/>
            <person name="Spaller T."/>
            <person name="Winckler T."/>
            <person name="Schaap P."/>
            <person name="Glockner G."/>
        </authorList>
    </citation>
    <scope>NUCLEOTIDE SEQUENCE [LARGE SCALE GENOMIC DNA]</scope>
    <source>
        <strain evidence="11 12">Jena</strain>
    </source>
</reference>
<comment type="similarity">
    <text evidence="2 9">Belongs to the glyoxalase I family.</text>
</comment>
<protein>
    <recommendedName>
        <fullName evidence="3 9">Lactoylglutathione lyase</fullName>
        <ecNumber evidence="3 9">4.4.1.5</ecNumber>
    </recommendedName>
    <alternativeName>
        <fullName evidence="9">Glyoxalase I</fullName>
    </alternativeName>
</protein>
<dbReference type="NCBIfam" id="TIGR00068">
    <property type="entry name" value="glyox_I"/>
    <property type="match status" value="2"/>
</dbReference>
<keyword evidence="6 9" id="KW-0456">Lyase</keyword>
<evidence type="ECO:0000256" key="7">
    <source>
        <dbReference type="PIRSR" id="PIRSR604361-1"/>
    </source>
</evidence>
<dbReference type="InterPro" id="IPR018146">
    <property type="entry name" value="Glyoxalase_1_CS"/>
</dbReference>
<evidence type="ECO:0000313" key="11">
    <source>
        <dbReference type="EMBL" id="PRP86645.1"/>
    </source>
</evidence>
<evidence type="ECO:0000313" key="12">
    <source>
        <dbReference type="Proteomes" id="UP000241769"/>
    </source>
</evidence>
<evidence type="ECO:0000256" key="2">
    <source>
        <dbReference type="ARBA" id="ARBA00010363"/>
    </source>
</evidence>
<dbReference type="UniPathway" id="UPA00619">
    <property type="reaction ID" value="UER00675"/>
</dbReference>
<feature type="binding site" evidence="8">
    <location>
        <position position="171"/>
    </location>
    <ligand>
        <name>Zn(2+)</name>
        <dbReference type="ChEBI" id="CHEBI:29105"/>
        <note>ligand shared between dimeric partners</note>
    </ligand>
</feature>
<keyword evidence="5 8" id="KW-0862">Zinc</keyword>
<dbReference type="InterPro" id="IPR029068">
    <property type="entry name" value="Glyas_Bleomycin-R_OHBP_Dase"/>
</dbReference>